<dbReference type="SMART" id="SM00234">
    <property type="entry name" value="START"/>
    <property type="match status" value="1"/>
</dbReference>
<dbReference type="InterPro" id="IPR051213">
    <property type="entry name" value="START_lipid_transfer"/>
</dbReference>
<comment type="subunit">
    <text evidence="8">Interacts with ACOT13/THEM2.</text>
</comment>
<evidence type="ECO:0000256" key="10">
    <source>
        <dbReference type="ARBA" id="ARBA00077188"/>
    </source>
</evidence>
<proteinExistence type="predicted"/>
<evidence type="ECO:0000313" key="14">
    <source>
        <dbReference type="Proteomes" id="UP001176961"/>
    </source>
</evidence>
<evidence type="ECO:0000256" key="1">
    <source>
        <dbReference type="ARBA" id="ARBA00004496"/>
    </source>
</evidence>
<evidence type="ECO:0000256" key="4">
    <source>
        <dbReference type="ARBA" id="ARBA00022553"/>
    </source>
</evidence>
<keyword evidence="7" id="KW-0446">Lipid-binding</keyword>
<accession>A0AA36GIW2</accession>
<gene>
    <name evidence="13" type="ORF">CYNAS_LOCUS2614</name>
</gene>
<evidence type="ECO:0000259" key="12">
    <source>
        <dbReference type="PROSITE" id="PS50848"/>
    </source>
</evidence>
<evidence type="ECO:0000256" key="8">
    <source>
        <dbReference type="ARBA" id="ARBA00063535"/>
    </source>
</evidence>
<comment type="subcellular location">
    <subcellularLocation>
        <location evidence="1">Cytoplasm</location>
    </subcellularLocation>
</comment>
<dbReference type="PANTHER" id="PTHR19308:SF8">
    <property type="entry name" value="STAR-RELATED LIPID TRANSFER PROTEIN 7, MITOCHONDRIAL"/>
    <property type="match status" value="1"/>
</dbReference>
<dbReference type="PANTHER" id="PTHR19308">
    <property type="entry name" value="PHOSPHATIDYLCHOLINE TRANSFER PROTEIN"/>
    <property type="match status" value="1"/>
</dbReference>
<dbReference type="FunFam" id="3.30.530.20:FF:000017">
    <property type="entry name" value="Phosphatidylcholine transfer protein, putative"/>
    <property type="match status" value="1"/>
</dbReference>
<name>A0AA36GIW2_CYLNA</name>
<keyword evidence="3" id="KW-0963">Cytoplasm</keyword>
<keyword evidence="5" id="KW-0007">Acetylation</keyword>
<protein>
    <recommendedName>
        <fullName evidence="9">Phosphatidylcholine transfer protein</fullName>
    </recommendedName>
    <alternativeName>
        <fullName evidence="11">START domain-containing protein 2</fullName>
    </alternativeName>
    <alternativeName>
        <fullName evidence="10">StAR-related lipid transfer protein 2</fullName>
    </alternativeName>
</protein>
<dbReference type="Pfam" id="PF01852">
    <property type="entry name" value="START"/>
    <property type="match status" value="1"/>
</dbReference>
<keyword evidence="4" id="KW-0597">Phosphoprotein</keyword>
<evidence type="ECO:0000256" key="3">
    <source>
        <dbReference type="ARBA" id="ARBA00022490"/>
    </source>
</evidence>
<dbReference type="SUPFAM" id="SSF55961">
    <property type="entry name" value="Bet v1-like"/>
    <property type="match status" value="1"/>
</dbReference>
<dbReference type="PROSITE" id="PS50848">
    <property type="entry name" value="START"/>
    <property type="match status" value="1"/>
</dbReference>
<dbReference type="InterPro" id="IPR023393">
    <property type="entry name" value="START-like_dom_sf"/>
</dbReference>
<reference evidence="13" key="1">
    <citation type="submission" date="2023-07" db="EMBL/GenBank/DDBJ databases">
        <authorList>
            <consortium name="CYATHOMIX"/>
        </authorList>
    </citation>
    <scope>NUCLEOTIDE SEQUENCE</scope>
    <source>
        <strain evidence="13">N/A</strain>
    </source>
</reference>
<feature type="domain" description="START" evidence="12">
    <location>
        <begin position="88"/>
        <end position="277"/>
    </location>
</feature>
<dbReference type="EMBL" id="CATQJL010000001">
    <property type="protein sequence ID" value="CAJ0590631.1"/>
    <property type="molecule type" value="Genomic_DNA"/>
</dbReference>
<keyword evidence="14" id="KW-1185">Reference proteome</keyword>
<dbReference type="Proteomes" id="UP001176961">
    <property type="component" value="Unassembled WGS sequence"/>
</dbReference>
<evidence type="ECO:0000256" key="11">
    <source>
        <dbReference type="ARBA" id="ARBA00079049"/>
    </source>
</evidence>
<dbReference type="GO" id="GO:0008289">
    <property type="term" value="F:lipid binding"/>
    <property type="evidence" value="ECO:0007669"/>
    <property type="project" value="UniProtKB-KW"/>
</dbReference>
<dbReference type="GO" id="GO:0006869">
    <property type="term" value="P:lipid transport"/>
    <property type="evidence" value="ECO:0007669"/>
    <property type="project" value="UniProtKB-KW"/>
</dbReference>
<sequence>MIIYRSPLLRSIRQTLCRSAYYRRQLCHLRQRYHHYQHQKGRWRWDKRVLLAFTSAAGFSFAEHGIPDERYEKSEDLSKEFENGIDADDGWEALVEEEDLKVYRRLVPGPIEMYEYKCVGTYYDITPCSFLDVQNDLDYRKEWDSNVLTLEMLQEQDEHELIRWVQKYPYPLHPREYVYARRTWVSDDCQLIVVDSEVIPTDIVPDSCSKNVRVSTYSSRMAVRSHRDLNQHGLDFILTYFDNPEANIPKAVYNWIINQGGPYFLQQVHEAACEMEETGRMLEWTREKVRQSRQRLGLPQLAEAKLAPLLKQAPVAEEDAVLEEAVVEPLSRLRRLRDYFRTYRLFSEEYLMM</sequence>
<organism evidence="13 14">
    <name type="scientific">Cylicocyclus nassatus</name>
    <name type="common">Nematode worm</name>
    <dbReference type="NCBI Taxonomy" id="53992"/>
    <lineage>
        <taxon>Eukaryota</taxon>
        <taxon>Metazoa</taxon>
        <taxon>Ecdysozoa</taxon>
        <taxon>Nematoda</taxon>
        <taxon>Chromadorea</taxon>
        <taxon>Rhabditida</taxon>
        <taxon>Rhabditina</taxon>
        <taxon>Rhabditomorpha</taxon>
        <taxon>Strongyloidea</taxon>
        <taxon>Strongylidae</taxon>
        <taxon>Cylicocyclus</taxon>
    </lineage>
</organism>
<evidence type="ECO:0000256" key="2">
    <source>
        <dbReference type="ARBA" id="ARBA00022448"/>
    </source>
</evidence>
<keyword evidence="2" id="KW-0813">Transport</keyword>
<dbReference type="GO" id="GO:0005829">
    <property type="term" value="C:cytosol"/>
    <property type="evidence" value="ECO:0007669"/>
    <property type="project" value="UniProtKB-ARBA"/>
</dbReference>
<keyword evidence="6" id="KW-0445">Lipid transport</keyword>
<evidence type="ECO:0000256" key="6">
    <source>
        <dbReference type="ARBA" id="ARBA00023055"/>
    </source>
</evidence>
<dbReference type="Gene3D" id="3.30.530.20">
    <property type="match status" value="1"/>
</dbReference>
<dbReference type="AlphaFoldDB" id="A0AA36GIW2"/>
<evidence type="ECO:0000256" key="5">
    <source>
        <dbReference type="ARBA" id="ARBA00022990"/>
    </source>
</evidence>
<evidence type="ECO:0000313" key="13">
    <source>
        <dbReference type="EMBL" id="CAJ0590631.1"/>
    </source>
</evidence>
<comment type="caution">
    <text evidence="13">The sequence shown here is derived from an EMBL/GenBank/DDBJ whole genome shotgun (WGS) entry which is preliminary data.</text>
</comment>
<evidence type="ECO:0000256" key="9">
    <source>
        <dbReference type="ARBA" id="ARBA00069061"/>
    </source>
</evidence>
<dbReference type="InterPro" id="IPR002913">
    <property type="entry name" value="START_lipid-bd_dom"/>
</dbReference>
<evidence type="ECO:0000256" key="7">
    <source>
        <dbReference type="ARBA" id="ARBA00023121"/>
    </source>
</evidence>